<comment type="function">
    <text evidence="1">Required for the assembly of cytochrome c oxidase.</text>
</comment>
<dbReference type="PROSITE" id="PS51808">
    <property type="entry name" value="CHCH"/>
    <property type="match status" value="1"/>
</dbReference>
<comment type="subcellular location">
    <subcellularLocation>
        <location evidence="2">Mitochondrion intermembrane space</location>
    </subcellularLocation>
</comment>
<evidence type="ECO:0000256" key="1">
    <source>
        <dbReference type="ARBA" id="ARBA00003875"/>
    </source>
</evidence>
<dbReference type="EMBL" id="MU007014">
    <property type="protein sequence ID" value="KAF2435236.1"/>
    <property type="molecule type" value="Genomic_DNA"/>
</dbReference>
<dbReference type="Proteomes" id="UP000800235">
    <property type="component" value="Unassembled WGS sequence"/>
</dbReference>
<comment type="caution">
    <text evidence="5">The sequence shown here is derived from an EMBL/GenBank/DDBJ whole genome shotgun (WGS) entry which is preliminary data.</text>
</comment>
<reference evidence="5" key="1">
    <citation type="journal article" date="2020" name="Stud. Mycol.">
        <title>101 Dothideomycetes genomes: a test case for predicting lifestyles and emergence of pathogens.</title>
        <authorList>
            <person name="Haridas S."/>
            <person name="Albert R."/>
            <person name="Binder M."/>
            <person name="Bloem J."/>
            <person name="Labutti K."/>
            <person name="Salamov A."/>
            <person name="Andreopoulos B."/>
            <person name="Baker S."/>
            <person name="Barry K."/>
            <person name="Bills G."/>
            <person name="Bluhm B."/>
            <person name="Cannon C."/>
            <person name="Castanera R."/>
            <person name="Culley D."/>
            <person name="Daum C."/>
            <person name="Ezra D."/>
            <person name="Gonzalez J."/>
            <person name="Henrissat B."/>
            <person name="Kuo A."/>
            <person name="Liang C."/>
            <person name="Lipzen A."/>
            <person name="Lutzoni F."/>
            <person name="Magnuson J."/>
            <person name="Mondo S."/>
            <person name="Nolan M."/>
            <person name="Ohm R."/>
            <person name="Pangilinan J."/>
            <person name="Park H.-J."/>
            <person name="Ramirez L."/>
            <person name="Alfaro M."/>
            <person name="Sun H."/>
            <person name="Tritt A."/>
            <person name="Yoshinaga Y."/>
            <person name="Zwiers L.-H."/>
            <person name="Turgeon B."/>
            <person name="Goodwin S."/>
            <person name="Spatafora J."/>
            <person name="Crous P."/>
            <person name="Grigoriev I."/>
        </authorList>
    </citation>
    <scope>NUCLEOTIDE SEQUENCE</scope>
    <source>
        <strain evidence="5">CBS 130266</strain>
    </source>
</reference>
<proteinExistence type="predicted"/>
<dbReference type="PANTHER" id="PTHR46811">
    <property type="entry name" value="COILED-COIL-HELIX-COILED-COIL-HELIX DOMAIN-CONTAINING PROTEIN 7"/>
    <property type="match status" value="1"/>
</dbReference>
<evidence type="ECO:0000313" key="6">
    <source>
        <dbReference type="Proteomes" id="UP000800235"/>
    </source>
</evidence>
<keyword evidence="6" id="KW-1185">Reference proteome</keyword>
<dbReference type="Gene3D" id="1.10.287.1130">
    <property type="entry name" value="CytochromE C oxidase copper chaperone"/>
    <property type="match status" value="1"/>
</dbReference>
<accession>A0A9P4P239</accession>
<dbReference type="InterPro" id="IPR051040">
    <property type="entry name" value="COX23"/>
</dbReference>
<protein>
    <submittedName>
        <fullName evidence="5">Uncharacterized protein</fullName>
    </submittedName>
</protein>
<evidence type="ECO:0000256" key="4">
    <source>
        <dbReference type="ARBA" id="ARBA00023157"/>
    </source>
</evidence>
<dbReference type="GO" id="GO:0005758">
    <property type="term" value="C:mitochondrial intermembrane space"/>
    <property type="evidence" value="ECO:0007669"/>
    <property type="project" value="UniProtKB-SubCell"/>
</dbReference>
<dbReference type="AlphaFoldDB" id="A0A9P4P239"/>
<keyword evidence="4" id="KW-1015">Disulfide bond</keyword>
<name>A0A9P4P239_9PEZI</name>
<dbReference type="InterPro" id="IPR009069">
    <property type="entry name" value="Cys_alpha_HP_mot_SF"/>
</dbReference>
<dbReference type="SUPFAM" id="SSF47072">
    <property type="entry name" value="Cysteine alpha-hairpin motif"/>
    <property type="match status" value="1"/>
</dbReference>
<dbReference type="PANTHER" id="PTHR46811:SF1">
    <property type="entry name" value="COILED-COIL-HELIX-COILED-COIL-HELIX DOMAIN-CONTAINING PROTEIN 7"/>
    <property type="match status" value="1"/>
</dbReference>
<evidence type="ECO:0000256" key="2">
    <source>
        <dbReference type="ARBA" id="ARBA00004569"/>
    </source>
</evidence>
<evidence type="ECO:0000313" key="5">
    <source>
        <dbReference type="EMBL" id="KAF2435236.1"/>
    </source>
</evidence>
<dbReference type="GO" id="GO:0033108">
    <property type="term" value="P:mitochondrial respiratory chain complex assembly"/>
    <property type="evidence" value="ECO:0007669"/>
    <property type="project" value="TreeGrafter"/>
</dbReference>
<dbReference type="OrthoDB" id="9971592at2759"/>
<keyword evidence="3" id="KW-0496">Mitochondrion</keyword>
<evidence type="ECO:0000256" key="3">
    <source>
        <dbReference type="ARBA" id="ARBA00023128"/>
    </source>
</evidence>
<organism evidence="5 6">
    <name type="scientific">Tothia fuscella</name>
    <dbReference type="NCBI Taxonomy" id="1048955"/>
    <lineage>
        <taxon>Eukaryota</taxon>
        <taxon>Fungi</taxon>
        <taxon>Dikarya</taxon>
        <taxon>Ascomycota</taxon>
        <taxon>Pezizomycotina</taxon>
        <taxon>Dothideomycetes</taxon>
        <taxon>Pleosporomycetidae</taxon>
        <taxon>Venturiales</taxon>
        <taxon>Cylindrosympodiaceae</taxon>
        <taxon>Tothia</taxon>
    </lineage>
</organism>
<sequence>MGSEPPKDADTPWTKDTAKTFENKAHSKYFDPCQDAASKSIKCLHRNGGDKTMCQDYFQAYRDCKKEWTAQRKAERASRGSGWF</sequence>
<gene>
    <name evidence="5" type="ORF">EJ08DRAFT_693119</name>
</gene>